<feature type="transmembrane region" description="Helical" evidence="1">
    <location>
        <begin position="101"/>
        <end position="128"/>
    </location>
</feature>
<feature type="transmembrane region" description="Helical" evidence="1">
    <location>
        <begin position="149"/>
        <end position="165"/>
    </location>
</feature>
<evidence type="ECO:0000256" key="1">
    <source>
        <dbReference type="SAM" id="Phobius"/>
    </source>
</evidence>
<dbReference type="GeneID" id="101855598"/>
<accession>A0ABM0K4M4</accession>
<gene>
    <name evidence="3" type="primary">LOC101855598</name>
</gene>
<protein>
    <submittedName>
        <fullName evidence="3">Uncharacterized protein LOC101855598</fullName>
    </submittedName>
</protein>
<evidence type="ECO:0000313" key="2">
    <source>
        <dbReference type="Proteomes" id="UP000694888"/>
    </source>
</evidence>
<dbReference type="RefSeq" id="XP_005108657.1">
    <property type="nucleotide sequence ID" value="XM_005108600.3"/>
</dbReference>
<keyword evidence="1" id="KW-0812">Transmembrane</keyword>
<feature type="transmembrane region" description="Helical" evidence="1">
    <location>
        <begin position="244"/>
        <end position="264"/>
    </location>
</feature>
<proteinExistence type="predicted"/>
<feature type="transmembrane region" description="Helical" evidence="1">
    <location>
        <begin position="59"/>
        <end position="81"/>
    </location>
</feature>
<feature type="transmembrane region" description="Helical" evidence="1">
    <location>
        <begin position="210"/>
        <end position="232"/>
    </location>
</feature>
<organism evidence="2 3">
    <name type="scientific">Aplysia californica</name>
    <name type="common">California sea hare</name>
    <dbReference type="NCBI Taxonomy" id="6500"/>
    <lineage>
        <taxon>Eukaryota</taxon>
        <taxon>Metazoa</taxon>
        <taxon>Spiralia</taxon>
        <taxon>Lophotrochozoa</taxon>
        <taxon>Mollusca</taxon>
        <taxon>Gastropoda</taxon>
        <taxon>Heterobranchia</taxon>
        <taxon>Euthyneura</taxon>
        <taxon>Tectipleura</taxon>
        <taxon>Aplysiida</taxon>
        <taxon>Aplysioidea</taxon>
        <taxon>Aplysiidae</taxon>
        <taxon>Aplysia</taxon>
    </lineage>
</organism>
<name>A0ABM0K4M4_APLCA</name>
<evidence type="ECO:0000313" key="3">
    <source>
        <dbReference type="RefSeq" id="XP_005108657.1"/>
    </source>
</evidence>
<keyword evidence="1" id="KW-0472">Membrane</keyword>
<sequence length="446" mass="50392">MATFRIEVEDILMISLFVNACVVLQLFSSRAIELLLRLLKGLSSKSRTLRDLDMDRPGFLGRVLVEHTSLWVLSVLAIATLNYTSLTTMPFGHQPNPHPEFLISLTLCGNTARSLLIAVRIALARDVIFSKTDAKRMRKTHDQTGNRKLDFFYAVFIAVSCLLCLGFKENLFLGITSPLIELGATPLECCRMIRMAKNHIGSNSYRKTSILCFVMTVVSRLGLPILFFTLSLHQESPFVMGKVLVAWYFTSAIIYVVFNSLLLYQSVRRLWSSVKNTIPLPTSTHRPYPPPQPFSIYDYPEMLSNDIRDSEDCTKEDGQKAVTPWYKSCDYVFLRSYDNRNVTCVLFGEEEEKSNAFKRKETSKHTLLFKSRRPFESATDKLTPEPPLRKTSLSCDTIDSQQSDSLLESSDFLNVEASGNAVSTVDFTSSEKQSLDTSNATQIVDN</sequence>
<reference evidence="3" key="1">
    <citation type="submission" date="2025-08" db="UniProtKB">
        <authorList>
            <consortium name="RefSeq"/>
        </authorList>
    </citation>
    <scope>IDENTIFICATION</scope>
</reference>
<keyword evidence="2" id="KW-1185">Reference proteome</keyword>
<feature type="transmembrane region" description="Helical" evidence="1">
    <location>
        <begin position="171"/>
        <end position="189"/>
    </location>
</feature>
<dbReference type="Proteomes" id="UP000694888">
    <property type="component" value="Unplaced"/>
</dbReference>
<keyword evidence="1" id="KW-1133">Transmembrane helix</keyword>